<dbReference type="AlphaFoldDB" id="A0A7W7MQ02"/>
<feature type="region of interest" description="Disordered" evidence="1">
    <location>
        <begin position="61"/>
        <end position="144"/>
    </location>
</feature>
<dbReference type="RefSeq" id="WP_239087213.1">
    <property type="nucleotide sequence ID" value="NZ_BOMK01000009.1"/>
</dbReference>
<dbReference type="PROSITE" id="PS51257">
    <property type="entry name" value="PROKAR_LIPOPROTEIN"/>
    <property type="match status" value="1"/>
</dbReference>
<organism evidence="3 4">
    <name type="scientific">Actinoplanes digitatis</name>
    <dbReference type="NCBI Taxonomy" id="1868"/>
    <lineage>
        <taxon>Bacteria</taxon>
        <taxon>Bacillati</taxon>
        <taxon>Actinomycetota</taxon>
        <taxon>Actinomycetes</taxon>
        <taxon>Micromonosporales</taxon>
        <taxon>Micromonosporaceae</taxon>
        <taxon>Actinoplanes</taxon>
    </lineage>
</organism>
<feature type="compositionally biased region" description="Gly residues" evidence="1">
    <location>
        <begin position="90"/>
        <end position="105"/>
    </location>
</feature>
<evidence type="ECO:0000256" key="1">
    <source>
        <dbReference type="SAM" id="MobiDB-lite"/>
    </source>
</evidence>
<keyword evidence="2" id="KW-0732">Signal</keyword>
<keyword evidence="4" id="KW-1185">Reference proteome</keyword>
<sequence>MPKLRNTSPRRIAGLGLVSVALLFAATACGGSDDAGTGDGGGGNTAFAAYTDCLKENGVTITMPSGGPRTRPSGAPGGFPSGMPRPSGSAGPGGAGFPGGGGFGRPSGVDDATWEKAQSACASLRPSGGPGNRPGGGNRGGMSAAYRTCLSDHGVTLDRSAPATSDPAVAKAVEACRALAPSAPPAG</sequence>
<name>A0A7W7MQ02_9ACTN</name>
<reference evidence="3 4" key="1">
    <citation type="submission" date="2020-08" db="EMBL/GenBank/DDBJ databases">
        <title>Sequencing the genomes of 1000 actinobacteria strains.</title>
        <authorList>
            <person name="Klenk H.-P."/>
        </authorList>
    </citation>
    <scope>NUCLEOTIDE SEQUENCE [LARGE SCALE GENOMIC DNA]</scope>
    <source>
        <strain evidence="3 4">DSM 43149</strain>
    </source>
</reference>
<dbReference type="EMBL" id="JACHNH010000001">
    <property type="protein sequence ID" value="MBB4762638.1"/>
    <property type="molecule type" value="Genomic_DNA"/>
</dbReference>
<gene>
    <name evidence="3" type="ORF">BJ971_003194</name>
</gene>
<evidence type="ECO:0000256" key="2">
    <source>
        <dbReference type="SAM" id="SignalP"/>
    </source>
</evidence>
<comment type="caution">
    <text evidence="3">The sequence shown here is derived from an EMBL/GenBank/DDBJ whole genome shotgun (WGS) entry which is preliminary data.</text>
</comment>
<dbReference type="Proteomes" id="UP000578112">
    <property type="component" value="Unassembled WGS sequence"/>
</dbReference>
<evidence type="ECO:0000313" key="4">
    <source>
        <dbReference type="Proteomes" id="UP000578112"/>
    </source>
</evidence>
<accession>A0A7W7MQ02</accession>
<protein>
    <submittedName>
        <fullName evidence="3">Uncharacterized protein</fullName>
    </submittedName>
</protein>
<feature type="compositionally biased region" description="Gly residues" evidence="1">
    <location>
        <begin position="128"/>
        <end position="140"/>
    </location>
</feature>
<evidence type="ECO:0000313" key="3">
    <source>
        <dbReference type="EMBL" id="MBB4762638.1"/>
    </source>
</evidence>
<proteinExistence type="predicted"/>
<feature type="chain" id="PRO_5030711711" evidence="2">
    <location>
        <begin position="31"/>
        <end position="187"/>
    </location>
</feature>
<feature type="signal peptide" evidence="2">
    <location>
        <begin position="1"/>
        <end position="30"/>
    </location>
</feature>